<organism evidence="8 9">
    <name type="scientific">Drechslerella stenobrocha 248</name>
    <dbReference type="NCBI Taxonomy" id="1043628"/>
    <lineage>
        <taxon>Eukaryota</taxon>
        <taxon>Fungi</taxon>
        <taxon>Dikarya</taxon>
        <taxon>Ascomycota</taxon>
        <taxon>Pezizomycotina</taxon>
        <taxon>Orbiliomycetes</taxon>
        <taxon>Orbiliales</taxon>
        <taxon>Orbiliaceae</taxon>
        <taxon>Drechslerella</taxon>
    </lineage>
</organism>
<name>W7IDM0_9PEZI</name>
<keyword evidence="5" id="KW-0560">Oxidoreductase</keyword>
<dbReference type="GO" id="GO:0046872">
    <property type="term" value="F:metal ion binding"/>
    <property type="evidence" value="ECO:0007669"/>
    <property type="project" value="UniProtKB-KW"/>
</dbReference>
<sequence>MTVEGGVELLPIPTPVASKFGVEIKGLDLANLSDDDFKTIEQALYEHQVVLFKNQQSLSPYHQYMLNHRFSPDSNIYGHSNNTKATASILHPDLKTLPNQPQVQLIGNGFVREYEGLQNAQLKHPHHGTFHKTAIPAAEDLAFTRFYRWHIDAALYGASMQPPKVTTLMAVKVPTGRRQTLRYDDGTGDVLDVSLGTTAFVSGEKSYEILSDADKVFARTTRVEYAPHPYIWMSQAKSLPTGLGMFSDGLELPLEKLPAITDADVQVHPMCWRNPATGKLALQIHPSAVRKLHLQDGSVIDDIAEVRERVYALLRPGIAPELVYAHDWEEGDLVLFHNRGVLHTVCGAFAPDEVRMFRQCNLADTEAPMGPEEEV</sequence>
<comment type="similarity">
    <text evidence="2">Belongs to the TfdA dioxygenase family.</text>
</comment>
<evidence type="ECO:0000256" key="3">
    <source>
        <dbReference type="ARBA" id="ARBA00022723"/>
    </source>
</evidence>
<evidence type="ECO:0000256" key="1">
    <source>
        <dbReference type="ARBA" id="ARBA00001954"/>
    </source>
</evidence>
<dbReference type="OrthoDB" id="93019at2759"/>
<dbReference type="PANTHER" id="PTHR43779:SF2">
    <property type="entry name" value="ALPHA-KETOGLUTARATE-DEPENDENT XANTHINE DIOXYGENASE XAN1"/>
    <property type="match status" value="1"/>
</dbReference>
<dbReference type="GO" id="GO:0051213">
    <property type="term" value="F:dioxygenase activity"/>
    <property type="evidence" value="ECO:0007669"/>
    <property type="project" value="UniProtKB-KW"/>
</dbReference>
<feature type="domain" description="TauD/TfdA-like" evidence="7">
    <location>
        <begin position="15"/>
        <end position="359"/>
    </location>
</feature>
<dbReference type="Pfam" id="PF02668">
    <property type="entry name" value="TauD"/>
    <property type="match status" value="1"/>
</dbReference>
<dbReference type="InterPro" id="IPR003819">
    <property type="entry name" value="TauD/TfdA-like"/>
</dbReference>
<dbReference type="InterPro" id="IPR051178">
    <property type="entry name" value="TfdA_dioxygenase"/>
</dbReference>
<evidence type="ECO:0000256" key="6">
    <source>
        <dbReference type="ARBA" id="ARBA00023004"/>
    </source>
</evidence>
<evidence type="ECO:0000313" key="8">
    <source>
        <dbReference type="EMBL" id="EWC47095.1"/>
    </source>
</evidence>
<evidence type="ECO:0000313" key="9">
    <source>
        <dbReference type="Proteomes" id="UP000024837"/>
    </source>
</evidence>
<keyword evidence="9" id="KW-1185">Reference proteome</keyword>
<proteinExistence type="inferred from homology"/>
<evidence type="ECO:0000256" key="4">
    <source>
        <dbReference type="ARBA" id="ARBA00022964"/>
    </source>
</evidence>
<dbReference type="AlphaFoldDB" id="W7IDM0"/>
<dbReference type="HOGENOM" id="CLU_046574_1_0_1"/>
<evidence type="ECO:0000259" key="7">
    <source>
        <dbReference type="Pfam" id="PF02668"/>
    </source>
</evidence>
<comment type="cofactor">
    <cofactor evidence="1">
        <name>Fe(2+)</name>
        <dbReference type="ChEBI" id="CHEBI:29033"/>
    </cofactor>
</comment>
<dbReference type="InterPro" id="IPR042098">
    <property type="entry name" value="TauD-like_sf"/>
</dbReference>
<keyword evidence="6" id="KW-0408">Iron</keyword>
<gene>
    <name evidence="8" type="ORF">DRE_03464</name>
</gene>
<evidence type="ECO:0000256" key="2">
    <source>
        <dbReference type="ARBA" id="ARBA00005896"/>
    </source>
</evidence>
<dbReference type="PANTHER" id="PTHR43779">
    <property type="entry name" value="DIOXYGENASE RV0097-RELATED"/>
    <property type="match status" value="1"/>
</dbReference>
<dbReference type="Gene3D" id="3.60.130.10">
    <property type="entry name" value="Clavaminate synthase-like"/>
    <property type="match status" value="1"/>
</dbReference>
<dbReference type="Proteomes" id="UP000024837">
    <property type="component" value="Unassembled WGS sequence"/>
</dbReference>
<keyword evidence="3" id="KW-0479">Metal-binding</keyword>
<dbReference type="SUPFAM" id="SSF51197">
    <property type="entry name" value="Clavaminate synthase-like"/>
    <property type="match status" value="1"/>
</dbReference>
<accession>W7IDM0</accession>
<evidence type="ECO:0000256" key="5">
    <source>
        <dbReference type="ARBA" id="ARBA00023002"/>
    </source>
</evidence>
<reference evidence="8 9" key="1">
    <citation type="submission" date="2013-05" db="EMBL/GenBank/DDBJ databases">
        <title>Drechslerella stenobrocha genome reveals carnivorous origination and mechanical trapping mechanism of predatory fungi.</title>
        <authorList>
            <person name="Liu X."/>
            <person name="Zhang W."/>
            <person name="Liu K."/>
        </authorList>
    </citation>
    <scope>NUCLEOTIDE SEQUENCE [LARGE SCALE GENOMIC DNA]</scope>
    <source>
        <strain evidence="8 9">248</strain>
    </source>
</reference>
<dbReference type="EMBL" id="KI966412">
    <property type="protein sequence ID" value="EWC47095.1"/>
    <property type="molecule type" value="Genomic_DNA"/>
</dbReference>
<keyword evidence="4" id="KW-0223">Dioxygenase</keyword>
<protein>
    <recommendedName>
        <fullName evidence="7">TauD/TfdA-like domain-containing protein</fullName>
    </recommendedName>
</protein>